<keyword evidence="4" id="KW-1185">Reference proteome</keyword>
<name>A0A0L0D147_THETB</name>
<dbReference type="EMBL" id="GL349433">
    <property type="protein sequence ID" value="KNC46079.1"/>
    <property type="molecule type" value="Genomic_DNA"/>
</dbReference>
<keyword evidence="1" id="KW-0175">Coiled coil</keyword>
<feature type="compositionally biased region" description="Low complexity" evidence="2">
    <location>
        <begin position="187"/>
        <end position="198"/>
    </location>
</feature>
<evidence type="ECO:0000256" key="1">
    <source>
        <dbReference type="SAM" id="Coils"/>
    </source>
</evidence>
<organism evidence="3 4">
    <name type="scientific">Thecamonas trahens ATCC 50062</name>
    <dbReference type="NCBI Taxonomy" id="461836"/>
    <lineage>
        <taxon>Eukaryota</taxon>
        <taxon>Apusozoa</taxon>
        <taxon>Apusomonadida</taxon>
        <taxon>Apusomonadidae</taxon>
        <taxon>Thecamonas</taxon>
    </lineage>
</organism>
<feature type="region of interest" description="Disordered" evidence="2">
    <location>
        <begin position="411"/>
        <end position="440"/>
    </location>
</feature>
<evidence type="ECO:0000256" key="2">
    <source>
        <dbReference type="SAM" id="MobiDB-lite"/>
    </source>
</evidence>
<accession>A0A0L0D147</accession>
<feature type="compositionally biased region" description="Basic and acidic residues" evidence="2">
    <location>
        <begin position="428"/>
        <end position="440"/>
    </location>
</feature>
<evidence type="ECO:0000313" key="3">
    <source>
        <dbReference type="EMBL" id="KNC46079.1"/>
    </source>
</evidence>
<dbReference type="RefSeq" id="XP_013763059.1">
    <property type="nucleotide sequence ID" value="XM_013907605.1"/>
</dbReference>
<dbReference type="GeneID" id="25560016"/>
<protein>
    <submittedName>
        <fullName evidence="3">Uncharacterized protein</fullName>
    </submittedName>
</protein>
<feature type="compositionally biased region" description="Basic residues" evidence="2">
    <location>
        <begin position="415"/>
        <end position="427"/>
    </location>
</feature>
<feature type="region of interest" description="Disordered" evidence="2">
    <location>
        <begin position="187"/>
        <end position="212"/>
    </location>
</feature>
<feature type="coiled-coil region" evidence="1">
    <location>
        <begin position="215"/>
        <end position="242"/>
    </location>
</feature>
<dbReference type="AlphaFoldDB" id="A0A0L0D147"/>
<reference evidence="3 4" key="1">
    <citation type="submission" date="2010-05" db="EMBL/GenBank/DDBJ databases">
        <title>The Genome Sequence of Thecamonas trahens ATCC 50062.</title>
        <authorList>
            <consortium name="The Broad Institute Genome Sequencing Platform"/>
            <person name="Russ C."/>
            <person name="Cuomo C."/>
            <person name="Shea T."/>
            <person name="Young S.K."/>
            <person name="Zeng Q."/>
            <person name="Koehrsen M."/>
            <person name="Haas B."/>
            <person name="Borodovsky M."/>
            <person name="Guigo R."/>
            <person name="Alvarado L."/>
            <person name="Berlin A."/>
            <person name="Bochicchio J."/>
            <person name="Borenstein D."/>
            <person name="Chapman S."/>
            <person name="Chen Z."/>
            <person name="Freedman E."/>
            <person name="Gellesch M."/>
            <person name="Goldberg J."/>
            <person name="Griggs A."/>
            <person name="Gujja S."/>
            <person name="Heilman E."/>
            <person name="Heiman D."/>
            <person name="Hepburn T."/>
            <person name="Howarth C."/>
            <person name="Jen D."/>
            <person name="Larson L."/>
            <person name="Mehta T."/>
            <person name="Park D."/>
            <person name="Pearson M."/>
            <person name="Roberts A."/>
            <person name="Saif S."/>
            <person name="Shenoy N."/>
            <person name="Sisk P."/>
            <person name="Stolte C."/>
            <person name="Sykes S."/>
            <person name="Thomson T."/>
            <person name="Walk T."/>
            <person name="White J."/>
            <person name="Yandava C."/>
            <person name="Burger G."/>
            <person name="Gray M.W."/>
            <person name="Holland P.W.H."/>
            <person name="King N."/>
            <person name="Lang F.B.F."/>
            <person name="Roger A.J."/>
            <person name="Ruiz-Trillo I."/>
            <person name="Lander E."/>
            <person name="Nusbaum C."/>
        </authorList>
    </citation>
    <scope>NUCLEOTIDE SEQUENCE [LARGE SCALE GENOMIC DNA]</scope>
    <source>
        <strain evidence="3 4">ATCC 50062</strain>
    </source>
</reference>
<sequence length="440" mass="46718">MEPHLSYGAEMALLWRQPSATGTVPHARTHAHTHAPATPSPPRRSFSAAAHHLSATAAASTYSSPELNLSRVSAASGESATNLSASLQLAEAIGEYTRALSASTAQLADPGLRGASHSPVPPSTPLAVLASELESIQAALVADTDALSAALGAARATEPGSDAVDTAAELGISLKEHVARLSRLATRLSSRARSSPARPAHRSPVRSTAADGDLVPGLRRELAASKERIQVLQETLARYQCRPQMAQMKEALLDAANRTQVTSAAHTAELDKLHVQIGALRDAYLDARREVSDLKQRLGTATAAVDAARVRATTAELDVGDLELRIAELRQGSISLLQKAARGQVDSIAAEETSSVAAMLKELYLDATIRIRDLEHQLLTTRATAARRPSLEHQLVDGQLISTAMAQYSLGQAHAAKRKKKRRHRKSHTTDDHDGPPESA</sequence>
<proteinExistence type="predicted"/>
<evidence type="ECO:0000313" key="4">
    <source>
        <dbReference type="Proteomes" id="UP000054408"/>
    </source>
</evidence>
<feature type="region of interest" description="Disordered" evidence="2">
    <location>
        <begin position="21"/>
        <end position="47"/>
    </location>
</feature>
<dbReference type="Proteomes" id="UP000054408">
    <property type="component" value="Unassembled WGS sequence"/>
</dbReference>
<gene>
    <name evidence="3" type="ORF">AMSG_00197</name>
</gene>